<evidence type="ECO:0000313" key="4">
    <source>
        <dbReference type="Proteomes" id="UP001160148"/>
    </source>
</evidence>
<feature type="signal peptide" evidence="2">
    <location>
        <begin position="1"/>
        <end position="23"/>
    </location>
</feature>
<reference evidence="3 4" key="1">
    <citation type="submission" date="2023-01" db="EMBL/GenBank/DDBJ databases">
        <authorList>
            <person name="Whitehead M."/>
        </authorList>
    </citation>
    <scope>NUCLEOTIDE SEQUENCE [LARGE SCALE GENOMIC DNA]</scope>
</reference>
<evidence type="ECO:0000313" key="3">
    <source>
        <dbReference type="EMBL" id="CAI6350837.1"/>
    </source>
</evidence>
<organism evidence="3 4">
    <name type="scientific">Macrosiphum euphorbiae</name>
    <name type="common">potato aphid</name>
    <dbReference type="NCBI Taxonomy" id="13131"/>
    <lineage>
        <taxon>Eukaryota</taxon>
        <taxon>Metazoa</taxon>
        <taxon>Ecdysozoa</taxon>
        <taxon>Arthropoda</taxon>
        <taxon>Hexapoda</taxon>
        <taxon>Insecta</taxon>
        <taxon>Pterygota</taxon>
        <taxon>Neoptera</taxon>
        <taxon>Paraneoptera</taxon>
        <taxon>Hemiptera</taxon>
        <taxon>Sternorrhyncha</taxon>
        <taxon>Aphidomorpha</taxon>
        <taxon>Aphidoidea</taxon>
        <taxon>Aphididae</taxon>
        <taxon>Macrosiphini</taxon>
        <taxon>Macrosiphum</taxon>
    </lineage>
</organism>
<comment type="caution">
    <text evidence="3">The sequence shown here is derived from an EMBL/GenBank/DDBJ whole genome shotgun (WGS) entry which is preliminary data.</text>
</comment>
<gene>
    <name evidence="3" type="ORF">MEUPH1_LOCUS7254</name>
</gene>
<sequence>MEAWVLIFFISSFFSILVNHSCQVPPDRSNESLSPIIILPAPSGISYESLHYPVPVDQQYQVIPLVINTGKIPLVNHAVQAPIQYFAPPNNDDRQAPIYDSAQYSTDRHERLQLRRNPDTSILYSNDEQTENRPTYGGYGNDNNHPPTATATVYSETRVDGPPASLRYSYGYKIIDSRVGGSNGRHVAPKMVGGVGPTSRNSLSGPEDGVFERTIGPGAGSQAAANGRKPNESDDRRDDGQDNIPRALKPIVVKTESNSTKTELKKYYKKVTNPEKPVKEAKNNEKLTTINPAQR</sequence>
<feature type="compositionally biased region" description="Basic and acidic residues" evidence="1">
    <location>
        <begin position="262"/>
        <end position="285"/>
    </location>
</feature>
<dbReference type="EMBL" id="CARXXK010000001">
    <property type="protein sequence ID" value="CAI6350837.1"/>
    <property type="molecule type" value="Genomic_DNA"/>
</dbReference>
<feature type="compositionally biased region" description="Basic and acidic residues" evidence="1">
    <location>
        <begin position="106"/>
        <end position="118"/>
    </location>
</feature>
<evidence type="ECO:0000256" key="2">
    <source>
        <dbReference type="SAM" id="SignalP"/>
    </source>
</evidence>
<proteinExistence type="predicted"/>
<keyword evidence="2" id="KW-0732">Signal</keyword>
<accession>A0AAV0W4X9</accession>
<feature type="compositionally biased region" description="Polar residues" evidence="1">
    <location>
        <begin position="286"/>
        <end position="295"/>
    </location>
</feature>
<evidence type="ECO:0000256" key="1">
    <source>
        <dbReference type="SAM" id="MobiDB-lite"/>
    </source>
</evidence>
<feature type="compositionally biased region" description="Basic and acidic residues" evidence="1">
    <location>
        <begin position="229"/>
        <end position="240"/>
    </location>
</feature>
<protein>
    <submittedName>
        <fullName evidence="3">Uncharacterized protein</fullName>
    </submittedName>
</protein>
<feature type="region of interest" description="Disordered" evidence="1">
    <location>
        <begin position="105"/>
        <end position="150"/>
    </location>
</feature>
<feature type="region of interest" description="Disordered" evidence="1">
    <location>
        <begin position="178"/>
        <end position="295"/>
    </location>
</feature>
<feature type="chain" id="PRO_5043998688" evidence="2">
    <location>
        <begin position="24"/>
        <end position="295"/>
    </location>
</feature>
<name>A0AAV0W4X9_9HEMI</name>
<dbReference type="Proteomes" id="UP001160148">
    <property type="component" value="Unassembled WGS sequence"/>
</dbReference>
<feature type="compositionally biased region" description="Polar residues" evidence="1">
    <location>
        <begin position="141"/>
        <end position="150"/>
    </location>
</feature>
<keyword evidence="4" id="KW-1185">Reference proteome</keyword>
<dbReference type="AlphaFoldDB" id="A0AAV0W4X9"/>